<feature type="region of interest" description="Disordered" evidence="1">
    <location>
        <begin position="129"/>
        <end position="156"/>
    </location>
</feature>
<accession>A0A445BBN9</accession>
<evidence type="ECO:0000259" key="2">
    <source>
        <dbReference type="Pfam" id="PF03108"/>
    </source>
</evidence>
<dbReference type="PANTHER" id="PTHR35694">
    <property type="entry name" value="DENEDDYLASE"/>
    <property type="match status" value="1"/>
</dbReference>
<protein>
    <recommendedName>
        <fullName evidence="2">Transposase MuDR plant domain-containing protein</fullName>
    </recommendedName>
</protein>
<dbReference type="EMBL" id="SDMP01000010">
    <property type="protein sequence ID" value="RYR36090.1"/>
    <property type="molecule type" value="Genomic_DNA"/>
</dbReference>
<evidence type="ECO:0000256" key="1">
    <source>
        <dbReference type="SAM" id="MobiDB-lite"/>
    </source>
</evidence>
<sequence>MSDRVLLKVYYFGQILLQTSEGVKFICEKPLDVVIPFIISFEELKGVISEAIDSERARKISCILYRYPIQVFGGFVQFQSRYVTDEASMQEMFSMYIENRAQISFIELYIEFEQSEADRNILREDYNTDSEEEFESNYQFVGPDGDGGEDQGEGATAPDVTEVANALANDEPFEEPSFMRVLDLEAMHVPEFPGYMTAEIPIVADGEFAVGMEFGSREAVIKAIKEYTIRRSVDYRVYESEPLTFYAKCTQYGSGCDWLIRVSMISRNTSLFTPLVPLLPSTKFSPTTLHLANTTTKDSNFAITCSSSSSNGIFHTEQELLEAIADYDGNDLPCLRTYENDLAQLTLLGTVDFNQALTAAAADGGEVADEHVNADMDAMVVETMNPGPSGERSTVSTRLFLPAKKVKEKAAKLKKTISRDIFSSNASRDILAMTFRQVVLQQLWNFELIVFEPGEERNMGDLEAPREVSASFALGSSDESLISKLAEAVCIAALQNTQQEFLNNLNGGNRSSFFRWFKKSKRIQSNDSSVFLYKLFEDEIVENARSLLDKYNLMKDSDKPLKTKSMHRWWKPSFYEKLEKIGGSHFGAWASEYVPTYRLEIDANIMGDAKIHGWKKSADNRWEALLTHSQMVRLAEVLDMYYVDPYSLVDKQLSCSVAANVASVSNKKGGLSLSKLLSVSLASGIFLFAVTALGQLCLPHLFKEKKHLVDHRSLPSSEINVVMHGSSDATKLEDFCTLAVEKVKDALGWSGDIRKEDGIGVYIGKLPPYLRRGEGDATLDTTLDNLDADVVESMEDIDSYQVVFSSDGSVIGFQPLSRVAVFRWAANPLTRELYGGKKLSPSIIERGLKFSLPRNVFVVELLMSVNPDAYFAVARPFRNDAQFYSIDFVRNLKLTSCIVTSFDQTYTYSMGQAKNRIRLALKFRNCKTKNTAPEEQWINFRN</sequence>
<reference evidence="3 4" key="1">
    <citation type="submission" date="2019-01" db="EMBL/GenBank/DDBJ databases">
        <title>Sequencing of cultivated peanut Arachis hypogaea provides insights into genome evolution and oil improvement.</title>
        <authorList>
            <person name="Chen X."/>
        </authorList>
    </citation>
    <scope>NUCLEOTIDE SEQUENCE [LARGE SCALE GENOMIC DNA]</scope>
    <source>
        <strain evidence="4">cv. Fuhuasheng</strain>
        <tissue evidence="3">Leaves</tissue>
    </source>
</reference>
<feature type="domain" description="Transposase MuDR plant" evidence="2">
    <location>
        <begin position="208"/>
        <end position="266"/>
    </location>
</feature>
<dbReference type="STRING" id="3818.A0A445BBN9"/>
<organism evidence="3 4">
    <name type="scientific">Arachis hypogaea</name>
    <name type="common">Peanut</name>
    <dbReference type="NCBI Taxonomy" id="3818"/>
    <lineage>
        <taxon>Eukaryota</taxon>
        <taxon>Viridiplantae</taxon>
        <taxon>Streptophyta</taxon>
        <taxon>Embryophyta</taxon>
        <taxon>Tracheophyta</taxon>
        <taxon>Spermatophyta</taxon>
        <taxon>Magnoliopsida</taxon>
        <taxon>eudicotyledons</taxon>
        <taxon>Gunneridae</taxon>
        <taxon>Pentapetalae</taxon>
        <taxon>rosids</taxon>
        <taxon>fabids</taxon>
        <taxon>Fabales</taxon>
        <taxon>Fabaceae</taxon>
        <taxon>Papilionoideae</taxon>
        <taxon>50 kb inversion clade</taxon>
        <taxon>dalbergioids sensu lato</taxon>
        <taxon>Dalbergieae</taxon>
        <taxon>Pterocarpus clade</taxon>
        <taxon>Arachis</taxon>
    </lineage>
</organism>
<dbReference type="AlphaFoldDB" id="A0A445BBN9"/>
<dbReference type="Pfam" id="PF03108">
    <property type="entry name" value="DBD_Tnp_Mut"/>
    <property type="match status" value="1"/>
</dbReference>
<evidence type="ECO:0000313" key="3">
    <source>
        <dbReference type="EMBL" id="RYR36090.1"/>
    </source>
</evidence>
<dbReference type="PANTHER" id="PTHR35694:SF1">
    <property type="entry name" value="DENEDDYLASE"/>
    <property type="match status" value="1"/>
</dbReference>
<gene>
    <name evidence="3" type="ORF">Ahy_A10g051139</name>
</gene>
<keyword evidence="4" id="KW-1185">Reference proteome</keyword>
<name>A0A445BBN9_ARAHY</name>
<comment type="caution">
    <text evidence="3">The sequence shown here is derived from an EMBL/GenBank/DDBJ whole genome shotgun (WGS) entry which is preliminary data.</text>
</comment>
<evidence type="ECO:0000313" key="4">
    <source>
        <dbReference type="Proteomes" id="UP000289738"/>
    </source>
</evidence>
<proteinExistence type="predicted"/>
<dbReference type="Proteomes" id="UP000289738">
    <property type="component" value="Chromosome A10"/>
</dbReference>
<dbReference type="InterPro" id="IPR004332">
    <property type="entry name" value="Transposase_MuDR"/>
</dbReference>